<gene>
    <name evidence="1" type="ORF">FW778_04235</name>
</gene>
<comment type="caution">
    <text evidence="1">The sequence shown here is derived from an EMBL/GenBank/DDBJ whole genome shotgun (WGS) entry which is preliminary data.</text>
</comment>
<keyword evidence="2" id="KW-1185">Reference proteome</keyword>
<organism evidence="1 2">
    <name type="scientific">Ginsengibacter hankyongi</name>
    <dbReference type="NCBI Taxonomy" id="2607284"/>
    <lineage>
        <taxon>Bacteria</taxon>
        <taxon>Pseudomonadati</taxon>
        <taxon>Bacteroidota</taxon>
        <taxon>Chitinophagia</taxon>
        <taxon>Chitinophagales</taxon>
        <taxon>Chitinophagaceae</taxon>
        <taxon>Ginsengibacter</taxon>
    </lineage>
</organism>
<accession>A0A5J5IKI2</accession>
<protein>
    <submittedName>
        <fullName evidence="1">Uncharacterized protein</fullName>
    </submittedName>
</protein>
<dbReference type="Proteomes" id="UP000326903">
    <property type="component" value="Unassembled WGS sequence"/>
</dbReference>
<dbReference type="EMBL" id="VYQF01000001">
    <property type="protein sequence ID" value="KAA9041251.1"/>
    <property type="molecule type" value="Genomic_DNA"/>
</dbReference>
<sequence length="127" mass="14802">MEESKKPVTELHAEITEWKSNVELVRTEISTFQKQLNEIVIKNNHEEVLKEAEHFQNQFIRQLEVSDELFHELKAADHKLAEAADTGTDSGTVFAEPNSSLRDNVGTYNKLFLDLKNEFHLFLEKWM</sequence>
<dbReference type="RefSeq" id="WP_150413340.1">
    <property type="nucleotide sequence ID" value="NZ_VYQF01000001.1"/>
</dbReference>
<name>A0A5J5IKI2_9BACT</name>
<evidence type="ECO:0000313" key="2">
    <source>
        <dbReference type="Proteomes" id="UP000326903"/>
    </source>
</evidence>
<dbReference type="AlphaFoldDB" id="A0A5J5IKI2"/>
<reference evidence="1 2" key="1">
    <citation type="submission" date="2019-09" db="EMBL/GenBank/DDBJ databases">
        <title>Draft genome sequence of Ginsengibacter sp. BR5-29.</title>
        <authorList>
            <person name="Im W.-T."/>
        </authorList>
    </citation>
    <scope>NUCLEOTIDE SEQUENCE [LARGE SCALE GENOMIC DNA]</scope>
    <source>
        <strain evidence="1 2">BR5-29</strain>
    </source>
</reference>
<proteinExistence type="predicted"/>
<evidence type="ECO:0000313" key="1">
    <source>
        <dbReference type="EMBL" id="KAA9041251.1"/>
    </source>
</evidence>